<organism evidence="1 2">
    <name type="scientific">Medusavirus stheno T3</name>
    <dbReference type="NCBI Taxonomy" id="3069717"/>
    <lineage>
        <taxon>Viruses</taxon>
        <taxon>Varidnaviria</taxon>
        <taxon>Bamfordvirae</taxon>
        <taxon>Nucleocytoviricota</taxon>
        <taxon>Megaviricetes</taxon>
        <taxon>Mamonoviridae</taxon>
        <taxon>Medusavirus</taxon>
        <taxon>Medusavirus sthenus</taxon>
    </lineage>
</organism>
<evidence type="ECO:0000313" key="2">
    <source>
        <dbReference type="Proteomes" id="UP001162098"/>
    </source>
</evidence>
<keyword evidence="2" id="KW-1185">Reference proteome</keyword>
<dbReference type="Proteomes" id="UP001162098">
    <property type="component" value="Segment"/>
</dbReference>
<reference evidence="1 2" key="1">
    <citation type="submission" date="2020-09" db="EMBL/GenBank/DDBJ databases">
        <authorList>
            <person name="Zhang R."/>
            <person name="Garcia K."/>
            <person name="Ogata H."/>
        </authorList>
    </citation>
    <scope>NUCLEOTIDE SEQUENCE [LARGE SCALE GENOMIC DNA]</scope>
    <source>
        <strain evidence="2">stheno</strain>
    </source>
</reference>
<proteinExistence type="predicted"/>
<protein>
    <submittedName>
        <fullName evidence="1">Uncharacterized protein</fullName>
    </submittedName>
</protein>
<accession>A0A7S8BDI4</accession>
<name>A0A7S8BDI4_9VIRU</name>
<dbReference type="KEGG" id="vg:80543722"/>
<sequence length="168" mass="18604">MQQQLLALFILAIFAHTACAGNLPPATVIIDNDTSSNLTLYYSMAAWPGCVFGQHPPQVMQPGEKASFTVLCSSDTMTGFGYTAVYYAGMPSAHPDAECFSFSTTPMLYNDCESSYIYCQPLLPEKDYRNNPCRCNYVLDTSCGWFNYDVLHTIRNTGNPSCECNHSL</sequence>
<dbReference type="EMBL" id="MW018138">
    <property type="protein sequence ID" value="QPB44526.1"/>
    <property type="molecule type" value="Genomic_DNA"/>
</dbReference>
<evidence type="ECO:0000313" key="1">
    <source>
        <dbReference type="EMBL" id="QPB44526.1"/>
    </source>
</evidence>